<feature type="transmembrane region" description="Helical" evidence="1">
    <location>
        <begin position="27"/>
        <end position="43"/>
    </location>
</feature>
<evidence type="ECO:0000313" key="3">
    <source>
        <dbReference type="Proteomes" id="UP001595456"/>
    </source>
</evidence>
<keyword evidence="1" id="KW-1133">Transmembrane helix</keyword>
<accession>A0ABV7E3C5</accession>
<dbReference type="EMBL" id="JBHRST010000001">
    <property type="protein sequence ID" value="MFC3096403.1"/>
    <property type="molecule type" value="Genomic_DNA"/>
</dbReference>
<keyword evidence="1" id="KW-0472">Membrane</keyword>
<comment type="caution">
    <text evidence="2">The sequence shown here is derived from an EMBL/GenBank/DDBJ whole genome shotgun (WGS) entry which is preliminary data.</text>
</comment>
<dbReference type="Proteomes" id="UP001595456">
    <property type="component" value="Unassembled WGS sequence"/>
</dbReference>
<keyword evidence="1" id="KW-0812">Transmembrane</keyword>
<name>A0ABV7E3C5_9SPHN</name>
<proteinExistence type="predicted"/>
<evidence type="ECO:0000313" key="2">
    <source>
        <dbReference type="EMBL" id="MFC3096403.1"/>
    </source>
</evidence>
<sequence>MELLLPILVALLLVFIAWKVLMGLVKTAALVGIVLLAGAYVFANGGMA</sequence>
<reference evidence="3" key="1">
    <citation type="journal article" date="2019" name="Int. J. Syst. Evol. Microbiol.">
        <title>The Global Catalogue of Microorganisms (GCM) 10K type strain sequencing project: providing services to taxonomists for standard genome sequencing and annotation.</title>
        <authorList>
            <consortium name="The Broad Institute Genomics Platform"/>
            <consortium name="The Broad Institute Genome Sequencing Center for Infectious Disease"/>
            <person name="Wu L."/>
            <person name="Ma J."/>
        </authorList>
    </citation>
    <scope>NUCLEOTIDE SEQUENCE [LARGE SCALE GENOMIC DNA]</scope>
    <source>
        <strain evidence="3">KCTC 52607</strain>
    </source>
</reference>
<keyword evidence="3" id="KW-1185">Reference proteome</keyword>
<protein>
    <submittedName>
        <fullName evidence="2">Uncharacterized protein</fullName>
    </submittedName>
</protein>
<organism evidence="2 3">
    <name type="scientific">Alteraurantiacibacter palmitatis</name>
    <dbReference type="NCBI Taxonomy" id="2054628"/>
    <lineage>
        <taxon>Bacteria</taxon>
        <taxon>Pseudomonadati</taxon>
        <taxon>Pseudomonadota</taxon>
        <taxon>Alphaproteobacteria</taxon>
        <taxon>Sphingomonadales</taxon>
        <taxon>Erythrobacteraceae</taxon>
        <taxon>Alteraurantiacibacter</taxon>
    </lineage>
</organism>
<evidence type="ECO:0000256" key="1">
    <source>
        <dbReference type="SAM" id="Phobius"/>
    </source>
</evidence>
<gene>
    <name evidence="2" type="ORF">ACFODU_01130</name>
</gene>
<dbReference type="RefSeq" id="WP_336924902.1">
    <property type="nucleotide sequence ID" value="NZ_JBANRO010000002.1"/>
</dbReference>